<accession>A0AAN8D2J2</accession>
<dbReference type="AlphaFoldDB" id="A0AAN8D2J2"/>
<feature type="region of interest" description="Disordered" evidence="1">
    <location>
        <begin position="43"/>
        <end position="68"/>
    </location>
</feature>
<keyword evidence="3" id="KW-1185">Reference proteome</keyword>
<evidence type="ECO:0000313" key="2">
    <source>
        <dbReference type="EMBL" id="KAK5914039.1"/>
    </source>
</evidence>
<proteinExistence type="predicted"/>
<comment type="caution">
    <text evidence="2">The sequence shown here is derived from an EMBL/GenBank/DDBJ whole genome shotgun (WGS) entry which is preliminary data.</text>
</comment>
<dbReference type="EMBL" id="JAURVH010001527">
    <property type="protein sequence ID" value="KAK5914039.1"/>
    <property type="molecule type" value="Genomic_DNA"/>
</dbReference>
<name>A0AAN8D2J2_CHAGU</name>
<protein>
    <submittedName>
        <fullName evidence="2">Uncharacterized protein</fullName>
    </submittedName>
</protein>
<feature type="compositionally biased region" description="Polar residues" evidence="1">
    <location>
        <begin position="43"/>
        <end position="54"/>
    </location>
</feature>
<dbReference type="Proteomes" id="UP001331515">
    <property type="component" value="Unassembled WGS sequence"/>
</dbReference>
<organism evidence="2 3">
    <name type="scientific">Champsocephalus gunnari</name>
    <name type="common">Mackerel icefish</name>
    <dbReference type="NCBI Taxonomy" id="52237"/>
    <lineage>
        <taxon>Eukaryota</taxon>
        <taxon>Metazoa</taxon>
        <taxon>Chordata</taxon>
        <taxon>Craniata</taxon>
        <taxon>Vertebrata</taxon>
        <taxon>Euteleostomi</taxon>
        <taxon>Actinopterygii</taxon>
        <taxon>Neopterygii</taxon>
        <taxon>Teleostei</taxon>
        <taxon>Neoteleostei</taxon>
        <taxon>Acanthomorphata</taxon>
        <taxon>Eupercaria</taxon>
        <taxon>Perciformes</taxon>
        <taxon>Notothenioidei</taxon>
        <taxon>Channichthyidae</taxon>
        <taxon>Champsocephalus</taxon>
    </lineage>
</organism>
<gene>
    <name evidence="2" type="ORF">CgunFtcFv8_008506</name>
</gene>
<evidence type="ECO:0000256" key="1">
    <source>
        <dbReference type="SAM" id="MobiDB-lite"/>
    </source>
</evidence>
<evidence type="ECO:0000313" key="3">
    <source>
        <dbReference type="Proteomes" id="UP001331515"/>
    </source>
</evidence>
<reference evidence="2 3" key="1">
    <citation type="journal article" date="2023" name="Mol. Biol. Evol.">
        <title>Genomics of Secondarily Temperate Adaptation in the Only Non-Antarctic Icefish.</title>
        <authorList>
            <person name="Rivera-Colon A.G."/>
            <person name="Rayamajhi N."/>
            <person name="Minhas B.F."/>
            <person name="Madrigal G."/>
            <person name="Bilyk K.T."/>
            <person name="Yoon V."/>
            <person name="Hune M."/>
            <person name="Gregory S."/>
            <person name="Cheng C.H.C."/>
            <person name="Catchen J.M."/>
        </authorList>
    </citation>
    <scope>NUCLEOTIDE SEQUENCE [LARGE SCALE GENOMIC DNA]</scope>
    <source>
        <tissue evidence="2">White muscle</tissue>
    </source>
</reference>
<sequence>MRCLDSVELEIKYDKGNKNQPQYEGKGFVYLDWVLKNSSGDQTLAVSPRRSSQVMGAPDSSFRQRPPEKSELTSAFLHELHYPSSPSSEKQTENQFWFHEIRKLQTMKSSSTTRLVVSMLLFSCKV</sequence>